<evidence type="ECO:0000256" key="1">
    <source>
        <dbReference type="ARBA" id="ARBA00022801"/>
    </source>
</evidence>
<evidence type="ECO:0000259" key="2">
    <source>
        <dbReference type="PROSITE" id="PS51462"/>
    </source>
</evidence>
<feature type="domain" description="Nudix hydrolase" evidence="2">
    <location>
        <begin position="1"/>
        <end position="117"/>
    </location>
</feature>
<organism evidence="3">
    <name type="scientific">marine metagenome</name>
    <dbReference type="NCBI Taxonomy" id="408172"/>
    <lineage>
        <taxon>unclassified sequences</taxon>
        <taxon>metagenomes</taxon>
        <taxon>ecological metagenomes</taxon>
    </lineage>
</organism>
<dbReference type="PANTHER" id="PTHR43736">
    <property type="entry name" value="ADP-RIBOSE PYROPHOSPHATASE"/>
    <property type="match status" value="1"/>
</dbReference>
<dbReference type="Gene3D" id="3.90.79.10">
    <property type="entry name" value="Nucleoside Triphosphate Pyrophosphohydrolase"/>
    <property type="match status" value="1"/>
</dbReference>
<dbReference type="AlphaFoldDB" id="A0A382JZK7"/>
<evidence type="ECO:0000313" key="3">
    <source>
        <dbReference type="EMBL" id="SVC17015.1"/>
    </source>
</evidence>
<dbReference type="InterPro" id="IPR015797">
    <property type="entry name" value="NUDIX_hydrolase-like_dom_sf"/>
</dbReference>
<dbReference type="PROSITE" id="PS51462">
    <property type="entry name" value="NUDIX"/>
    <property type="match status" value="1"/>
</dbReference>
<dbReference type="CDD" id="cd02883">
    <property type="entry name" value="NUDIX_Hydrolase"/>
    <property type="match status" value="1"/>
</dbReference>
<dbReference type="Pfam" id="PF00293">
    <property type="entry name" value="NUDIX"/>
    <property type="match status" value="1"/>
</dbReference>
<dbReference type="InterPro" id="IPR000086">
    <property type="entry name" value="NUDIX_hydrolase_dom"/>
</dbReference>
<dbReference type="PANTHER" id="PTHR43736:SF1">
    <property type="entry name" value="DIHYDRONEOPTERIN TRIPHOSPHATE DIPHOSPHATASE"/>
    <property type="match status" value="1"/>
</dbReference>
<sequence length="125" mass="14498">MIVSAKTRRMLLQLRSRHKVWGFFGGKKKRNETNKEALEREIMEETGIDATAHKIVPINCYTIEDKDFKYHSFAIIVDDEFTPKLNGESAGYCWVKIDAYPKPLHVGARLVLYDKLNKQKIKSLL</sequence>
<protein>
    <recommendedName>
        <fullName evidence="2">Nudix hydrolase domain-containing protein</fullName>
    </recommendedName>
</protein>
<dbReference type="InterPro" id="IPR020084">
    <property type="entry name" value="NUDIX_hydrolase_CS"/>
</dbReference>
<dbReference type="EMBL" id="UINC01077155">
    <property type="protein sequence ID" value="SVC17015.1"/>
    <property type="molecule type" value="Genomic_DNA"/>
</dbReference>
<dbReference type="SUPFAM" id="SSF55811">
    <property type="entry name" value="Nudix"/>
    <property type="match status" value="1"/>
</dbReference>
<gene>
    <name evidence="3" type="ORF">METZ01_LOCUS269869</name>
</gene>
<dbReference type="GO" id="GO:0016787">
    <property type="term" value="F:hydrolase activity"/>
    <property type="evidence" value="ECO:0007669"/>
    <property type="project" value="UniProtKB-KW"/>
</dbReference>
<dbReference type="PROSITE" id="PS00893">
    <property type="entry name" value="NUDIX_BOX"/>
    <property type="match status" value="1"/>
</dbReference>
<reference evidence="3" key="1">
    <citation type="submission" date="2018-05" db="EMBL/GenBank/DDBJ databases">
        <authorList>
            <person name="Lanie J.A."/>
            <person name="Ng W.-L."/>
            <person name="Kazmierczak K.M."/>
            <person name="Andrzejewski T.M."/>
            <person name="Davidsen T.M."/>
            <person name="Wayne K.J."/>
            <person name="Tettelin H."/>
            <person name="Glass J.I."/>
            <person name="Rusch D."/>
            <person name="Podicherti R."/>
            <person name="Tsui H.-C.T."/>
            <person name="Winkler M.E."/>
        </authorList>
    </citation>
    <scope>NUCLEOTIDE SEQUENCE</scope>
</reference>
<proteinExistence type="predicted"/>
<accession>A0A382JZK7</accession>
<name>A0A382JZK7_9ZZZZ</name>
<keyword evidence="1" id="KW-0378">Hydrolase</keyword>